<evidence type="ECO:0000313" key="2">
    <source>
        <dbReference type="Proteomes" id="UP000287823"/>
    </source>
</evidence>
<dbReference type="Proteomes" id="UP000287823">
    <property type="component" value="Unassembled WGS sequence"/>
</dbReference>
<comment type="caution">
    <text evidence="1">The sequence shown here is derived from an EMBL/GenBank/DDBJ whole genome shotgun (WGS) entry which is preliminary data.</text>
</comment>
<organism evidence="1 2">
    <name type="scientific">Aliidiomarina soli</name>
    <dbReference type="NCBI Taxonomy" id="1928574"/>
    <lineage>
        <taxon>Bacteria</taxon>
        <taxon>Pseudomonadati</taxon>
        <taxon>Pseudomonadota</taxon>
        <taxon>Gammaproteobacteria</taxon>
        <taxon>Alteromonadales</taxon>
        <taxon>Idiomarinaceae</taxon>
        <taxon>Aliidiomarina</taxon>
    </lineage>
</organism>
<protein>
    <submittedName>
        <fullName evidence="1">Uncharacterized protein</fullName>
    </submittedName>
</protein>
<sequence length="181" mass="21162">MDLLKEKINKISDVEDGFCLTVLDFPSSKSLKYFLDDSYRYVWVIRHFIHDMRGYQAEKKDPWFDLCLPLSAVTEPNKVKVRDMGVSFDFIMSTGEFKEALKNESFHRSAGIRCVQMNSLPPHYFKLNEFKGKELFKQLSMIDTNFLADFPGSDYGRIFHSKKDVMEKFLHNPSIDLNNLP</sequence>
<dbReference type="EMBL" id="PIPO01000005">
    <property type="protein sequence ID" value="RUO31142.1"/>
    <property type="molecule type" value="Genomic_DNA"/>
</dbReference>
<keyword evidence="2" id="KW-1185">Reference proteome</keyword>
<accession>A0A432WE54</accession>
<name>A0A432WE54_9GAMM</name>
<evidence type="ECO:0000313" key="1">
    <source>
        <dbReference type="EMBL" id="RUO31142.1"/>
    </source>
</evidence>
<proteinExistence type="predicted"/>
<gene>
    <name evidence="1" type="ORF">CWE14_11645</name>
</gene>
<dbReference type="RefSeq" id="WP_126799521.1">
    <property type="nucleotide sequence ID" value="NZ_PIPO01000005.1"/>
</dbReference>
<dbReference type="AlphaFoldDB" id="A0A432WE54"/>
<reference evidence="1 2" key="1">
    <citation type="journal article" date="2011" name="Front. Microbiol.">
        <title>Genomic signatures of strain selection and enhancement in Bacillus atrophaeus var. globigii, a historical biowarfare simulant.</title>
        <authorList>
            <person name="Gibbons H.S."/>
            <person name="Broomall S.M."/>
            <person name="McNew L.A."/>
            <person name="Daligault H."/>
            <person name="Chapman C."/>
            <person name="Bruce D."/>
            <person name="Karavis M."/>
            <person name="Krepps M."/>
            <person name="McGregor P.A."/>
            <person name="Hong C."/>
            <person name="Park K.H."/>
            <person name="Akmal A."/>
            <person name="Feldman A."/>
            <person name="Lin J.S."/>
            <person name="Chang W.E."/>
            <person name="Higgs B.W."/>
            <person name="Demirev P."/>
            <person name="Lindquist J."/>
            <person name="Liem A."/>
            <person name="Fochler E."/>
            <person name="Read T.D."/>
            <person name="Tapia R."/>
            <person name="Johnson S."/>
            <person name="Bishop-Lilly K.A."/>
            <person name="Detter C."/>
            <person name="Han C."/>
            <person name="Sozhamannan S."/>
            <person name="Rosenzweig C.N."/>
            <person name="Skowronski E.W."/>
        </authorList>
    </citation>
    <scope>NUCLEOTIDE SEQUENCE [LARGE SCALE GENOMIC DNA]</scope>
    <source>
        <strain evidence="1 2">Y4G10-17</strain>
    </source>
</reference>